<dbReference type="GO" id="GO:0008840">
    <property type="term" value="F:4-hydroxy-tetrahydrodipicolinate synthase activity"/>
    <property type="evidence" value="ECO:0007669"/>
    <property type="project" value="TreeGrafter"/>
</dbReference>
<evidence type="ECO:0000256" key="1">
    <source>
        <dbReference type="ARBA" id="ARBA00023239"/>
    </source>
</evidence>
<dbReference type="PANTHER" id="PTHR12128:SF66">
    <property type="entry name" value="4-HYDROXY-2-OXOGLUTARATE ALDOLASE, MITOCHONDRIAL"/>
    <property type="match status" value="1"/>
</dbReference>
<dbReference type="SUPFAM" id="SSF51569">
    <property type="entry name" value="Aldolase"/>
    <property type="match status" value="1"/>
</dbReference>
<dbReference type="PIRSF" id="PIRSF001365">
    <property type="entry name" value="DHDPS"/>
    <property type="match status" value="1"/>
</dbReference>
<dbReference type="EMBL" id="LAZR01018630">
    <property type="protein sequence ID" value="KKL95625.1"/>
    <property type="molecule type" value="Genomic_DNA"/>
</dbReference>
<dbReference type="InterPro" id="IPR002220">
    <property type="entry name" value="DapA-like"/>
</dbReference>
<dbReference type="SMART" id="SM01130">
    <property type="entry name" value="DHDPS"/>
    <property type="match status" value="1"/>
</dbReference>
<evidence type="ECO:0008006" key="3">
    <source>
        <dbReference type="Google" id="ProtNLM"/>
    </source>
</evidence>
<organism evidence="2">
    <name type="scientific">marine sediment metagenome</name>
    <dbReference type="NCBI Taxonomy" id="412755"/>
    <lineage>
        <taxon>unclassified sequences</taxon>
        <taxon>metagenomes</taxon>
        <taxon>ecological metagenomes</taxon>
    </lineage>
</organism>
<dbReference type="Pfam" id="PF00701">
    <property type="entry name" value="DHDPS"/>
    <property type="match status" value="1"/>
</dbReference>
<evidence type="ECO:0000313" key="2">
    <source>
        <dbReference type="EMBL" id="KKL95625.1"/>
    </source>
</evidence>
<sequence length="281" mass="30577">MSKDLSGLVVAILTPFADNDRIDEVMFVKHLEFLAEHGVTKILVGGTTGEFFSLSGQERQELFQIARKNFSGKLFYHAGSDSLIETQQQCIWAQDSGADAVVALTPYYLADIAKEGIVDYFNALSDSVKVPFILYNFPKHTNNAITADMLAGIDHFGIKDSSRDLELIKATEHYYVGGDTKILQTYRAGGFGFVSGRVNFIPEPYVAIENALAAGDANAAEQLQEKITKLSEAMGGGNSIAKFKYAMSIRCKGYPSGVRLPLKALAVEEALAAKKLVNSCV</sequence>
<name>A0A0F9IPF6_9ZZZZ</name>
<dbReference type="CDD" id="cd00408">
    <property type="entry name" value="DHDPS-like"/>
    <property type="match status" value="1"/>
</dbReference>
<reference evidence="2" key="1">
    <citation type="journal article" date="2015" name="Nature">
        <title>Complex archaea that bridge the gap between prokaryotes and eukaryotes.</title>
        <authorList>
            <person name="Spang A."/>
            <person name="Saw J.H."/>
            <person name="Jorgensen S.L."/>
            <person name="Zaremba-Niedzwiedzka K."/>
            <person name="Martijn J."/>
            <person name="Lind A.E."/>
            <person name="van Eijk R."/>
            <person name="Schleper C."/>
            <person name="Guy L."/>
            <person name="Ettema T.J."/>
        </authorList>
    </citation>
    <scope>NUCLEOTIDE SEQUENCE</scope>
</reference>
<dbReference type="PANTHER" id="PTHR12128">
    <property type="entry name" value="DIHYDRODIPICOLINATE SYNTHASE"/>
    <property type="match status" value="1"/>
</dbReference>
<dbReference type="PRINTS" id="PR00146">
    <property type="entry name" value="DHPICSNTHASE"/>
</dbReference>
<accession>A0A0F9IPF6</accession>
<protein>
    <recommendedName>
        <fullName evidence="3">Dihydrodipicolinate synthase</fullName>
    </recommendedName>
</protein>
<proteinExistence type="predicted"/>
<dbReference type="Gene3D" id="3.20.20.70">
    <property type="entry name" value="Aldolase class I"/>
    <property type="match status" value="1"/>
</dbReference>
<keyword evidence="1" id="KW-0456">Lyase</keyword>
<gene>
    <name evidence="2" type="ORF">LCGC14_1852730</name>
</gene>
<comment type="caution">
    <text evidence="2">The sequence shown here is derived from an EMBL/GenBank/DDBJ whole genome shotgun (WGS) entry which is preliminary data.</text>
</comment>
<dbReference type="InterPro" id="IPR013785">
    <property type="entry name" value="Aldolase_TIM"/>
</dbReference>
<dbReference type="AlphaFoldDB" id="A0A0F9IPF6"/>